<keyword evidence="3" id="KW-0012">Acyltransferase</keyword>
<reference evidence="3 4" key="1">
    <citation type="journal article" date="2016" name="BMC Genomics">
        <title>Genomic analysis of the nitrate-respiring Sphingopyxis granuli (formerly Sphingomonas macrogoltabida) strain TFA.</title>
        <authorList>
            <person name="Garcia-Romero I."/>
            <person name="Perez-Pulido A.J."/>
            <person name="Gonzalez-Flores Y.E."/>
            <person name="Reyes-Ramirez F."/>
            <person name="Santero E."/>
            <person name="Floriano B."/>
        </authorList>
    </citation>
    <scope>NUCLEOTIDE SEQUENCE [LARGE SCALE GENOMIC DNA]</scope>
    <source>
        <strain evidence="3 4">TFA</strain>
    </source>
</reference>
<dbReference type="Gene3D" id="2.40.128.150">
    <property type="entry name" value="Cysteine proteinases"/>
    <property type="match status" value="1"/>
</dbReference>
<dbReference type="AlphaFoldDB" id="A0AA86L4Q9"/>
<dbReference type="EC" id="2.3.1.5" evidence="3"/>
<dbReference type="PANTHER" id="PTHR11786">
    <property type="entry name" value="N-HYDROXYARYLAMINE O-ACETYLTRANSFERASE"/>
    <property type="match status" value="1"/>
</dbReference>
<dbReference type="InterPro" id="IPR038765">
    <property type="entry name" value="Papain-like_cys_pep_sf"/>
</dbReference>
<dbReference type="SUPFAM" id="SSF54001">
    <property type="entry name" value="Cysteine proteinases"/>
    <property type="match status" value="1"/>
</dbReference>
<keyword evidence="4" id="KW-1185">Reference proteome</keyword>
<gene>
    <name evidence="3" type="primary">nat</name>
    <name evidence="3" type="ORF">SGRAN_3921</name>
</gene>
<organism evidence="3 4">
    <name type="scientific">Sphingopyxis granuli</name>
    <dbReference type="NCBI Taxonomy" id="267128"/>
    <lineage>
        <taxon>Bacteria</taxon>
        <taxon>Pseudomonadati</taxon>
        <taxon>Pseudomonadota</taxon>
        <taxon>Alphaproteobacteria</taxon>
        <taxon>Sphingomonadales</taxon>
        <taxon>Sphingomonadaceae</taxon>
        <taxon>Sphingopyxis</taxon>
    </lineage>
</organism>
<dbReference type="PRINTS" id="PR01543">
    <property type="entry name" value="ANATRNSFRASE"/>
</dbReference>
<accession>A0AA86L4Q9</accession>
<dbReference type="KEGG" id="sgi:SGRAN_3921"/>
<dbReference type="Pfam" id="PF00797">
    <property type="entry name" value="Acetyltransf_2"/>
    <property type="match status" value="1"/>
</dbReference>
<evidence type="ECO:0000313" key="4">
    <source>
        <dbReference type="Proteomes" id="UP000058599"/>
    </source>
</evidence>
<sequence>MLYRPTFEASDGPAAARPAPGGDLLPRYFARIDYDGPAEPTLAVLRALHAAHIAAIPFEAIDALVEGNVDIGAEAVAAKLIEGGRGGYCFEQNGLFLRVLRAIGFEAEGLLGRVRWLRDPAAPPAPRSHMVVRVRVDGRAWLADVGFGSAVPPAPLAMDGAAPQPTAHESYRVARGDAGSGIWEVSIAIGDDWAPLYDIDDAPAPAIDYEVANWYTSTHPDSHFRHQLIAARTTARARYALRDNRLTIRHADGSSERRYLTADAIEAALVELFGLAVRPHWRAAIERAATAEVEG</sequence>
<comment type="similarity">
    <text evidence="1 2">Belongs to the arylamine N-acetyltransferase family.</text>
</comment>
<dbReference type="Gene3D" id="3.30.2140.10">
    <property type="entry name" value="Arylamine N-acetyltransferase"/>
    <property type="match status" value="1"/>
</dbReference>
<dbReference type="InterPro" id="IPR001447">
    <property type="entry name" value="Arylamine_N-AcTrfase"/>
</dbReference>
<name>A0AA86L4Q9_9SPHN</name>
<proteinExistence type="inferred from homology"/>
<protein>
    <submittedName>
        <fullName evidence="3">Arylamine N-acetyltransferase</fullName>
        <ecNumber evidence="3">2.3.1.5</ecNumber>
    </submittedName>
</protein>
<evidence type="ECO:0000313" key="3">
    <source>
        <dbReference type="EMBL" id="AMG76251.1"/>
    </source>
</evidence>
<evidence type="ECO:0000256" key="1">
    <source>
        <dbReference type="ARBA" id="ARBA00006547"/>
    </source>
</evidence>
<dbReference type="RefSeq" id="WP_082737373.1">
    <property type="nucleotide sequence ID" value="NZ_CP012199.1"/>
</dbReference>
<evidence type="ECO:0000256" key="2">
    <source>
        <dbReference type="RuleBase" id="RU003452"/>
    </source>
</evidence>
<dbReference type="EMBL" id="CP012199">
    <property type="protein sequence ID" value="AMG76251.1"/>
    <property type="molecule type" value="Genomic_DNA"/>
</dbReference>
<dbReference type="Proteomes" id="UP000058599">
    <property type="component" value="Chromosome"/>
</dbReference>
<dbReference type="GO" id="GO:0004060">
    <property type="term" value="F:arylamine N-acetyltransferase activity"/>
    <property type="evidence" value="ECO:0007669"/>
    <property type="project" value="UniProtKB-EC"/>
</dbReference>
<keyword evidence="3" id="KW-0808">Transferase</keyword>
<dbReference type="PANTHER" id="PTHR11786:SF0">
    <property type="entry name" value="ARYLAMINE N-ACETYLTRANSFERASE 4-RELATED"/>
    <property type="match status" value="1"/>
</dbReference>